<dbReference type="InterPro" id="IPR050482">
    <property type="entry name" value="Sensor_HK_TwoCompSys"/>
</dbReference>
<dbReference type="Proteomes" id="UP001596435">
    <property type="component" value="Unassembled WGS sequence"/>
</dbReference>
<comment type="caution">
    <text evidence="6">The sequence shown here is derived from an EMBL/GenBank/DDBJ whole genome shotgun (WGS) entry which is preliminary data.</text>
</comment>
<feature type="transmembrane region" description="Helical" evidence="4">
    <location>
        <begin position="97"/>
        <end position="115"/>
    </location>
</feature>
<feature type="transmembrane region" description="Helical" evidence="4">
    <location>
        <begin position="29"/>
        <end position="50"/>
    </location>
</feature>
<evidence type="ECO:0000313" key="7">
    <source>
        <dbReference type="Proteomes" id="UP001596435"/>
    </source>
</evidence>
<dbReference type="CDD" id="cd16917">
    <property type="entry name" value="HATPase_UhpB-NarQ-NarX-like"/>
    <property type="match status" value="1"/>
</dbReference>
<dbReference type="Gene3D" id="1.20.5.1930">
    <property type="match status" value="1"/>
</dbReference>
<evidence type="ECO:0000256" key="2">
    <source>
        <dbReference type="ARBA" id="ARBA00022777"/>
    </source>
</evidence>
<keyword evidence="4" id="KW-0472">Membrane</keyword>
<dbReference type="Pfam" id="PF07730">
    <property type="entry name" value="HisKA_3"/>
    <property type="match status" value="1"/>
</dbReference>
<sequence length="421" mass="43937">MLPSRGDDVDAAGRVRRLRALSKPQRTELFLRWSAYLAGVFQPLLVIGSLSGAAGRALSPTARIATVAAALVSSVLYVIACRVSLASYLGRRPRPTGWLLASSAVMLGTYWTTLACAPDGGGPVPGALAAAAWLVVFWFGPLAVALPVRAAAPLGALALLIGFPAARTGGIPADTAAGLLVGTAASMTVIGATWRSTAWIIAVVWELDAAREAQSRLAVAEERLRFSRDLHDVLGRNLTTIALKSELAVRLARRDRAEAADQMVEVQRIAQESQREVRDVVRGYRTADLAAEAAGAGSVLRAAGVACTVELGPDAAGLPPLAQSVLGWVVREAATNVLRHSEAQRCTIRLCLDAGTARLEVENDGVGPRPAGALPGTGLLGLRERLAAHGGHLLPPEAADGRFRLTASFPLDPPALEVAAP</sequence>
<keyword evidence="7" id="KW-1185">Reference proteome</keyword>
<dbReference type="PANTHER" id="PTHR24421">
    <property type="entry name" value="NITRATE/NITRITE SENSOR PROTEIN NARX-RELATED"/>
    <property type="match status" value="1"/>
</dbReference>
<evidence type="ECO:0000256" key="1">
    <source>
        <dbReference type="ARBA" id="ARBA00022679"/>
    </source>
</evidence>
<feature type="domain" description="Signal transduction histidine kinase subgroup 3 dimerisation and phosphoacceptor" evidence="5">
    <location>
        <begin position="222"/>
        <end position="289"/>
    </location>
</feature>
<dbReference type="RefSeq" id="WP_345706722.1">
    <property type="nucleotide sequence ID" value="NZ_BAABKV010000001.1"/>
</dbReference>
<evidence type="ECO:0000256" key="4">
    <source>
        <dbReference type="SAM" id="Phobius"/>
    </source>
</evidence>
<dbReference type="PANTHER" id="PTHR24421:SF63">
    <property type="entry name" value="SENSOR HISTIDINE KINASE DESK"/>
    <property type="match status" value="1"/>
</dbReference>
<dbReference type="EMBL" id="JBHTAJ010000025">
    <property type="protein sequence ID" value="MFC7180922.1"/>
    <property type="molecule type" value="Genomic_DNA"/>
</dbReference>
<name>A0ABW2FWZ2_9ACTN</name>
<evidence type="ECO:0000313" key="6">
    <source>
        <dbReference type="EMBL" id="MFC7180922.1"/>
    </source>
</evidence>
<keyword evidence="1" id="KW-0808">Transferase</keyword>
<feature type="transmembrane region" description="Helical" evidence="4">
    <location>
        <begin position="62"/>
        <end position="85"/>
    </location>
</feature>
<dbReference type="InterPro" id="IPR011712">
    <property type="entry name" value="Sig_transdc_His_kin_sub3_dim/P"/>
</dbReference>
<evidence type="ECO:0000259" key="5">
    <source>
        <dbReference type="Pfam" id="PF07730"/>
    </source>
</evidence>
<protein>
    <submittedName>
        <fullName evidence="6">Sensor histidine kinase</fullName>
    </submittedName>
</protein>
<reference evidence="7" key="1">
    <citation type="journal article" date="2019" name="Int. J. Syst. Evol. Microbiol.">
        <title>The Global Catalogue of Microorganisms (GCM) 10K type strain sequencing project: providing services to taxonomists for standard genome sequencing and annotation.</title>
        <authorList>
            <consortium name="The Broad Institute Genomics Platform"/>
            <consortium name="The Broad Institute Genome Sequencing Center for Infectious Disease"/>
            <person name="Wu L."/>
            <person name="Ma J."/>
        </authorList>
    </citation>
    <scope>NUCLEOTIDE SEQUENCE [LARGE SCALE GENOMIC DNA]</scope>
    <source>
        <strain evidence="7">CGMCC 1.12859</strain>
    </source>
</reference>
<proteinExistence type="predicted"/>
<feature type="transmembrane region" description="Helical" evidence="4">
    <location>
        <begin position="127"/>
        <end position="148"/>
    </location>
</feature>
<dbReference type="Gene3D" id="3.30.565.10">
    <property type="entry name" value="Histidine kinase-like ATPase, C-terminal domain"/>
    <property type="match status" value="1"/>
</dbReference>
<keyword evidence="4" id="KW-0812">Transmembrane</keyword>
<organism evidence="6 7">
    <name type="scientific">Kitasatospora paranensis</name>
    <dbReference type="NCBI Taxonomy" id="258053"/>
    <lineage>
        <taxon>Bacteria</taxon>
        <taxon>Bacillati</taxon>
        <taxon>Actinomycetota</taxon>
        <taxon>Actinomycetes</taxon>
        <taxon>Kitasatosporales</taxon>
        <taxon>Streptomycetaceae</taxon>
        <taxon>Kitasatospora</taxon>
    </lineage>
</organism>
<accession>A0ABW2FWZ2</accession>
<dbReference type="GO" id="GO:0016301">
    <property type="term" value="F:kinase activity"/>
    <property type="evidence" value="ECO:0007669"/>
    <property type="project" value="UniProtKB-KW"/>
</dbReference>
<dbReference type="SUPFAM" id="SSF55874">
    <property type="entry name" value="ATPase domain of HSP90 chaperone/DNA topoisomerase II/histidine kinase"/>
    <property type="match status" value="1"/>
</dbReference>
<keyword evidence="3" id="KW-0902">Two-component regulatory system</keyword>
<keyword evidence="2 6" id="KW-0418">Kinase</keyword>
<dbReference type="InterPro" id="IPR036890">
    <property type="entry name" value="HATPase_C_sf"/>
</dbReference>
<keyword evidence="4" id="KW-1133">Transmembrane helix</keyword>
<evidence type="ECO:0000256" key="3">
    <source>
        <dbReference type="ARBA" id="ARBA00023012"/>
    </source>
</evidence>
<gene>
    <name evidence="6" type="ORF">ACFQMG_15290</name>
</gene>